<comment type="subcellular location">
    <subcellularLocation>
        <location evidence="1">Cell envelope</location>
    </subcellularLocation>
</comment>
<evidence type="ECO:0000256" key="4">
    <source>
        <dbReference type="ARBA" id="ARBA00022729"/>
    </source>
</evidence>
<dbReference type="InterPro" id="IPR039424">
    <property type="entry name" value="SBP_5"/>
</dbReference>
<dbReference type="PIRSF" id="PIRSF002741">
    <property type="entry name" value="MppA"/>
    <property type="match status" value="1"/>
</dbReference>
<dbReference type="Gene3D" id="3.10.105.10">
    <property type="entry name" value="Dipeptide-binding Protein, Domain 3"/>
    <property type="match status" value="1"/>
</dbReference>
<dbReference type="GO" id="GO:0015833">
    <property type="term" value="P:peptide transport"/>
    <property type="evidence" value="ECO:0007669"/>
    <property type="project" value="TreeGrafter"/>
</dbReference>
<dbReference type="GO" id="GO:0030313">
    <property type="term" value="C:cell envelope"/>
    <property type="evidence" value="ECO:0007669"/>
    <property type="project" value="UniProtKB-SubCell"/>
</dbReference>
<dbReference type="CDD" id="cd08504">
    <property type="entry name" value="PBP2_OppA"/>
    <property type="match status" value="1"/>
</dbReference>
<dbReference type="InterPro" id="IPR030678">
    <property type="entry name" value="Peptide/Ni-bd"/>
</dbReference>
<keyword evidence="3" id="KW-0813">Transport</keyword>
<keyword evidence="4" id="KW-0732">Signal</keyword>
<accession>A0A174C180</accession>
<dbReference type="Proteomes" id="UP000095787">
    <property type="component" value="Unassembled WGS sequence"/>
</dbReference>
<evidence type="ECO:0000313" key="6">
    <source>
        <dbReference type="EMBL" id="CUO06683.1"/>
    </source>
</evidence>
<sequence length="571" mass="64674">MRYRKNIKGGEKKIIDQKAILKTVSRGTALFLAAVLFAGSILTGCASTEKSSKSRKNNGSADHEITVAINSETGSLDPAGSIALTYLAYSVSALDELLTFDENGEIEYRAAQSYEVNEDFTTWTFHLRKDALWSDGGEVTSADFKNTIVRALDPESGSGYAVYLFPILNAEKIYNKEADIETLGVELPDDKTIVFHLEKPCVYFLDLLRLPVYTPSCSKYADAANRGWEKDPKTSLSNGPFYLAEYVPNQYFTLKKNEYYWGKDNISLEKITYRFFDDTQSMAAAYETGEVDVATALPSSVMELYDGKEDLFVTDQIATRYIYFNLNVKPFDDVRVREAFNLAVDREELCKIVGEDTEPTYNLVAKYMKDKNTGKYFTEEAEQPFEENIERAQKLLAEAGYPEGKGFPELTYSYPSLELDSDTAQVIREQLKKNLNIEIKLNAQELQTNYSMRHAGNFDLCRMNWTADFSDPYTYLSMLLSDSTYNCSGIKNEQYDELVRRSDSETDPVKRSALMHEAEQLAVGEQFYILPLYAMKSVNLVNPKIEGIRQIPASGALEYRYAKIRTGHSEK</sequence>
<name>A0A174C180_9FIRM</name>
<organism evidence="6 7">
    <name type="scientific">[Ruminococcus] torques</name>
    <dbReference type="NCBI Taxonomy" id="33039"/>
    <lineage>
        <taxon>Bacteria</taxon>
        <taxon>Bacillati</taxon>
        <taxon>Bacillota</taxon>
        <taxon>Clostridia</taxon>
        <taxon>Lachnospirales</taxon>
        <taxon>Lachnospiraceae</taxon>
        <taxon>Mediterraneibacter</taxon>
    </lineage>
</organism>
<reference evidence="6 7" key="1">
    <citation type="submission" date="2015-09" db="EMBL/GenBank/DDBJ databases">
        <authorList>
            <consortium name="Pathogen Informatics"/>
        </authorList>
    </citation>
    <scope>NUCLEOTIDE SEQUENCE [LARGE SCALE GENOMIC DNA]</scope>
    <source>
        <strain evidence="6 7">2789STDY5834841</strain>
    </source>
</reference>
<evidence type="ECO:0000256" key="3">
    <source>
        <dbReference type="ARBA" id="ARBA00022448"/>
    </source>
</evidence>
<dbReference type="Pfam" id="PF00496">
    <property type="entry name" value="SBP_bac_5"/>
    <property type="match status" value="1"/>
</dbReference>
<comment type="similarity">
    <text evidence="2">Belongs to the bacterial solute-binding protein 5 family.</text>
</comment>
<gene>
    <name evidence="6" type="primary">ygiS</name>
    <name evidence="6" type="ORF">ERS852456_01524</name>
</gene>
<evidence type="ECO:0000259" key="5">
    <source>
        <dbReference type="Pfam" id="PF00496"/>
    </source>
</evidence>
<dbReference type="AlphaFoldDB" id="A0A174C180"/>
<evidence type="ECO:0000256" key="2">
    <source>
        <dbReference type="ARBA" id="ARBA00005695"/>
    </source>
</evidence>
<dbReference type="Gene3D" id="3.40.190.10">
    <property type="entry name" value="Periplasmic binding protein-like II"/>
    <property type="match status" value="1"/>
</dbReference>
<dbReference type="Gene3D" id="3.90.76.10">
    <property type="entry name" value="Dipeptide-binding Protein, Domain 1"/>
    <property type="match status" value="1"/>
</dbReference>
<evidence type="ECO:0000313" key="7">
    <source>
        <dbReference type="Proteomes" id="UP000095787"/>
    </source>
</evidence>
<dbReference type="GO" id="GO:0042597">
    <property type="term" value="C:periplasmic space"/>
    <property type="evidence" value="ECO:0007669"/>
    <property type="project" value="UniProtKB-ARBA"/>
</dbReference>
<dbReference type="PANTHER" id="PTHR30290">
    <property type="entry name" value="PERIPLASMIC BINDING COMPONENT OF ABC TRANSPORTER"/>
    <property type="match status" value="1"/>
</dbReference>
<proteinExistence type="inferred from homology"/>
<feature type="domain" description="Solute-binding protein family 5" evidence="5">
    <location>
        <begin position="106"/>
        <end position="485"/>
    </location>
</feature>
<dbReference type="InterPro" id="IPR000914">
    <property type="entry name" value="SBP_5_dom"/>
</dbReference>
<dbReference type="GO" id="GO:1904680">
    <property type="term" value="F:peptide transmembrane transporter activity"/>
    <property type="evidence" value="ECO:0007669"/>
    <property type="project" value="TreeGrafter"/>
</dbReference>
<protein>
    <submittedName>
        <fullName evidence="6">Putative binding protein ygiS</fullName>
    </submittedName>
</protein>
<dbReference type="SUPFAM" id="SSF53850">
    <property type="entry name" value="Periplasmic binding protein-like II"/>
    <property type="match status" value="1"/>
</dbReference>
<dbReference type="EMBL" id="CYZO01000017">
    <property type="protein sequence ID" value="CUO06683.1"/>
    <property type="molecule type" value="Genomic_DNA"/>
</dbReference>
<dbReference type="PANTHER" id="PTHR30290:SF10">
    <property type="entry name" value="PERIPLASMIC OLIGOPEPTIDE-BINDING PROTEIN-RELATED"/>
    <property type="match status" value="1"/>
</dbReference>
<dbReference type="GO" id="GO:0043190">
    <property type="term" value="C:ATP-binding cassette (ABC) transporter complex"/>
    <property type="evidence" value="ECO:0007669"/>
    <property type="project" value="InterPro"/>
</dbReference>
<dbReference type="RefSeq" id="WP_009242297.1">
    <property type="nucleotide sequence ID" value="NZ_AP028249.1"/>
</dbReference>
<evidence type="ECO:0000256" key="1">
    <source>
        <dbReference type="ARBA" id="ARBA00004196"/>
    </source>
</evidence>